<gene>
    <name evidence="3" type="primary">LOC104703571</name>
</gene>
<accession>A0ABM0SYB8</accession>
<dbReference type="InterPro" id="IPR052308">
    <property type="entry name" value="PPR_domain-containing"/>
</dbReference>
<keyword evidence="2" id="KW-1185">Reference proteome</keyword>
<dbReference type="PANTHER" id="PTHR47937:SF7">
    <property type="entry name" value="EXPORTIN-2 CENTRAL DOMAIN-CONTAINING PROTEIN"/>
    <property type="match status" value="1"/>
</dbReference>
<evidence type="ECO:0000313" key="3">
    <source>
        <dbReference type="RefSeq" id="XP_010417901.1"/>
    </source>
</evidence>
<name>A0ABM0SYB8_CAMSA</name>
<reference evidence="3" key="2">
    <citation type="submission" date="2025-08" db="UniProtKB">
        <authorList>
            <consortium name="RefSeq"/>
        </authorList>
    </citation>
    <scope>IDENTIFICATION</scope>
    <source>
        <tissue evidence="3">Leaf</tissue>
    </source>
</reference>
<keyword evidence="1" id="KW-0677">Repeat</keyword>
<dbReference type="Pfam" id="PF01535">
    <property type="entry name" value="PPR"/>
    <property type="match status" value="2"/>
</dbReference>
<dbReference type="RefSeq" id="XP_010417901.1">
    <property type="nucleotide sequence ID" value="XM_010419599.2"/>
</dbReference>
<dbReference type="Gene3D" id="1.25.40.10">
    <property type="entry name" value="Tetratricopeptide repeat domain"/>
    <property type="match status" value="1"/>
</dbReference>
<dbReference type="PANTHER" id="PTHR47937">
    <property type="entry name" value="PLASTID TRANSCRIPTIONALLY ACTIVE CHROMOSOME 2-LIKE PROTEIN"/>
    <property type="match status" value="1"/>
</dbReference>
<dbReference type="InterPro" id="IPR002885">
    <property type="entry name" value="PPR_rpt"/>
</dbReference>
<sequence length="411" mass="47691">MILCSLRRGFLNTSVSTLSLRSVSRFSSDLRWRGEAYMANCDCRPLALRDRVDFLIRLLDLDTAAKHARLAPFAIERTKRSELFDEDLENEEAVDWTCSAIVVAMCKAERYGDALDLASYFFVEHKMIPLRYSFNRILKALFKDSSKFQARTTLLGIKRLVQDGEFDEVMYPSCTRNYSYPIRKGFWPFGQGLDVSNRLIRGFLDLGDFEEAHKLFEALKVRDGYYNLGNTAKFMEYWLKQGIMKVIDGEPTGTHALLQVLLDYGKKTEAWELFDHLLDDKKLSFCCDTDTLNLMVNECFKMGRFYAAIHTFKRVRPHNMKRQCQQQEKLYENIIARFCEVGLLYEAERFFAEMRSLNTISPDVSSYTTSMDVYIKAGRVEDVVRISNQMVDHFLGHVAQLSFEPVQIGTW</sequence>
<evidence type="ECO:0000313" key="2">
    <source>
        <dbReference type="Proteomes" id="UP000694864"/>
    </source>
</evidence>
<reference evidence="2" key="1">
    <citation type="journal article" date="2014" name="Nat. Commun.">
        <title>The emerging biofuel crop Camelina sativa retains a highly undifferentiated hexaploid genome structure.</title>
        <authorList>
            <person name="Kagale S."/>
            <person name="Koh C."/>
            <person name="Nixon J."/>
            <person name="Bollina V."/>
            <person name="Clarke W.E."/>
            <person name="Tuteja R."/>
            <person name="Spillane C."/>
            <person name="Robinson S.J."/>
            <person name="Links M.G."/>
            <person name="Clarke C."/>
            <person name="Higgins E.E."/>
            <person name="Huebert T."/>
            <person name="Sharpe A.G."/>
            <person name="Parkin I.A."/>
        </authorList>
    </citation>
    <scope>NUCLEOTIDE SEQUENCE [LARGE SCALE GENOMIC DNA]</scope>
    <source>
        <strain evidence="2">cv. DH55</strain>
    </source>
</reference>
<organism evidence="2 3">
    <name type="scientific">Camelina sativa</name>
    <name type="common">False flax</name>
    <name type="synonym">Myagrum sativum</name>
    <dbReference type="NCBI Taxonomy" id="90675"/>
    <lineage>
        <taxon>Eukaryota</taxon>
        <taxon>Viridiplantae</taxon>
        <taxon>Streptophyta</taxon>
        <taxon>Embryophyta</taxon>
        <taxon>Tracheophyta</taxon>
        <taxon>Spermatophyta</taxon>
        <taxon>Magnoliopsida</taxon>
        <taxon>eudicotyledons</taxon>
        <taxon>Gunneridae</taxon>
        <taxon>Pentapetalae</taxon>
        <taxon>rosids</taxon>
        <taxon>malvids</taxon>
        <taxon>Brassicales</taxon>
        <taxon>Brassicaceae</taxon>
        <taxon>Camelineae</taxon>
        <taxon>Camelina</taxon>
    </lineage>
</organism>
<evidence type="ECO:0000256" key="1">
    <source>
        <dbReference type="ARBA" id="ARBA00022737"/>
    </source>
</evidence>
<dbReference type="InterPro" id="IPR011990">
    <property type="entry name" value="TPR-like_helical_dom_sf"/>
</dbReference>
<protein>
    <submittedName>
        <fullName evidence="3">Pentatricopeptide repeat-containing protein At1g10270-like</fullName>
    </submittedName>
</protein>
<dbReference type="GeneID" id="104703571"/>
<dbReference type="Proteomes" id="UP000694864">
    <property type="component" value="Chromosome 7"/>
</dbReference>
<proteinExistence type="predicted"/>